<feature type="signal peptide" evidence="1">
    <location>
        <begin position="1"/>
        <end position="22"/>
    </location>
</feature>
<organism evidence="2 3">
    <name type="scientific">Pseudozobellia thermophila</name>
    <dbReference type="NCBI Taxonomy" id="192903"/>
    <lineage>
        <taxon>Bacteria</taxon>
        <taxon>Pseudomonadati</taxon>
        <taxon>Bacteroidota</taxon>
        <taxon>Flavobacteriia</taxon>
        <taxon>Flavobacteriales</taxon>
        <taxon>Flavobacteriaceae</taxon>
        <taxon>Pseudozobellia</taxon>
    </lineage>
</organism>
<gene>
    <name evidence="2" type="ORF">SAMN04488513_102283</name>
</gene>
<accession>A0A1M6F3N8</accession>
<sequence>MSRKHQLLFLNLFVLLSISLSAQEVETFRVEDFDLRGRVKSCTVITDYGKEEYYFDESGRLTKSITRFNDTDYETTYYKYKNGRLRERRVENYLDNAFDKATSIANFYGYDSLPEHRLTEKIVSYEKKLLEKNIYRYGDEGRLESIEHIDTDGIDQRTFSYEKSDSLELVSQRLNGVLAKTVQTSLAYVETDSLQKTVLTHEYLDGELSTKTLEIVDGNERPLFHSLALYDAPTGKWILQEEVTYIYDEEGILSRKKTKKNGFTSTKEYIYQFDGSEANNWVKEIITPDNTYKTRKIKYYPKPKVEGEE</sequence>
<proteinExistence type="predicted"/>
<dbReference type="AlphaFoldDB" id="A0A1M6F3N8"/>
<dbReference type="RefSeq" id="WP_072990686.1">
    <property type="nucleotide sequence ID" value="NZ_FQYU01000002.1"/>
</dbReference>
<dbReference type="Proteomes" id="UP000184543">
    <property type="component" value="Unassembled WGS sequence"/>
</dbReference>
<protein>
    <recommendedName>
        <fullName evidence="4">YD repeat-containing protein</fullName>
    </recommendedName>
</protein>
<keyword evidence="3" id="KW-1185">Reference proteome</keyword>
<evidence type="ECO:0000313" key="3">
    <source>
        <dbReference type="Proteomes" id="UP000184543"/>
    </source>
</evidence>
<dbReference type="EMBL" id="FQYU01000002">
    <property type="protein sequence ID" value="SHI92266.1"/>
    <property type="molecule type" value="Genomic_DNA"/>
</dbReference>
<evidence type="ECO:0000256" key="1">
    <source>
        <dbReference type="SAM" id="SignalP"/>
    </source>
</evidence>
<feature type="chain" id="PRO_5012590304" description="YD repeat-containing protein" evidence="1">
    <location>
        <begin position="23"/>
        <end position="309"/>
    </location>
</feature>
<name>A0A1M6F3N8_9FLAO</name>
<evidence type="ECO:0000313" key="2">
    <source>
        <dbReference type="EMBL" id="SHI92266.1"/>
    </source>
</evidence>
<keyword evidence="1" id="KW-0732">Signal</keyword>
<dbReference type="OrthoDB" id="1414892at2"/>
<reference evidence="3" key="1">
    <citation type="submission" date="2016-11" db="EMBL/GenBank/DDBJ databases">
        <authorList>
            <person name="Varghese N."/>
            <person name="Submissions S."/>
        </authorList>
    </citation>
    <scope>NUCLEOTIDE SEQUENCE [LARGE SCALE GENOMIC DNA]</scope>
    <source>
        <strain evidence="3">DSM 19858</strain>
    </source>
</reference>
<evidence type="ECO:0008006" key="4">
    <source>
        <dbReference type="Google" id="ProtNLM"/>
    </source>
</evidence>